<keyword evidence="1 3" id="KW-0479">Metal-binding</keyword>
<dbReference type="Proteomes" id="UP000837801">
    <property type="component" value="Unassembled WGS sequence"/>
</dbReference>
<dbReference type="InterPro" id="IPR002124">
    <property type="entry name" value="Cyt_c_oxidase_su5b"/>
</dbReference>
<dbReference type="GO" id="GO:0045277">
    <property type="term" value="C:respiratory chain complex IV"/>
    <property type="evidence" value="ECO:0007669"/>
    <property type="project" value="InterPro"/>
</dbReference>
<dbReference type="GO" id="GO:0046872">
    <property type="term" value="F:metal ion binding"/>
    <property type="evidence" value="ECO:0007669"/>
    <property type="project" value="UniProtKB-KW"/>
</dbReference>
<feature type="binding site" evidence="3">
    <location>
        <position position="112"/>
    </location>
    <ligand>
        <name>Zn(2+)</name>
        <dbReference type="ChEBI" id="CHEBI:29105"/>
    </ligand>
</feature>
<dbReference type="PANTHER" id="PTHR10122:SF0">
    <property type="entry name" value="CYTOCHROME C OXIDASE SUBUNIT 5B, ISOFORM A-RELATED"/>
    <property type="match status" value="1"/>
</dbReference>
<dbReference type="SUPFAM" id="SSF57802">
    <property type="entry name" value="Rubredoxin-like"/>
    <property type="match status" value="1"/>
</dbReference>
<dbReference type="PROSITE" id="PS51359">
    <property type="entry name" value="COX5B_2"/>
    <property type="match status" value="1"/>
</dbReference>
<dbReference type="PANTHER" id="PTHR10122">
    <property type="entry name" value="CYTOCHROME C OXIDASE SUBUNIT 5B, MITOCHONDRIAL"/>
    <property type="match status" value="1"/>
</dbReference>
<dbReference type="Pfam" id="PF01215">
    <property type="entry name" value="COX5B"/>
    <property type="match status" value="1"/>
</dbReference>
<evidence type="ECO:0000256" key="3">
    <source>
        <dbReference type="PIRSR" id="PIRSR602124-2"/>
    </source>
</evidence>
<feature type="binding site" evidence="3">
    <location>
        <position position="121"/>
    </location>
    <ligand>
        <name>Zn(2+)</name>
        <dbReference type="ChEBI" id="CHEBI:29105"/>
    </ligand>
</feature>
<name>A0A9P0QLW1_9ASCO</name>
<protein>
    <submittedName>
        <fullName evidence="4">Cytochrome c oxidase subunit 4, mitochondrial</fullName>
    </submittedName>
</protein>
<evidence type="ECO:0000313" key="5">
    <source>
        <dbReference type="Proteomes" id="UP000837801"/>
    </source>
</evidence>
<keyword evidence="2 3" id="KW-0862">Zinc</keyword>
<sequence>MLSRSLRIARPISNNLRLFSTARVTLQKTVVPTAKTLGDVTGPDDSLIGPGAQPGTIPTDLDQATGLERFELLGKREGVDVFDMEKPITEGSGTMADPYLVPSYIGSRYVGCTGAKGGEEHNPYWMQVEEEKPGRCWHCGNVYAIKYLGEPGHSHH</sequence>
<reference evidence="4" key="1">
    <citation type="submission" date="2022-03" db="EMBL/GenBank/DDBJ databases">
        <authorList>
            <person name="Legras J.-L."/>
            <person name="Devillers H."/>
            <person name="Grondin C."/>
        </authorList>
    </citation>
    <scope>NUCLEOTIDE SEQUENCE</scope>
    <source>
        <strain evidence="4">CLIB 1423</strain>
    </source>
</reference>
<dbReference type="Gene3D" id="2.60.11.10">
    <property type="entry name" value="Cytochrome c oxidase, subunit Vb"/>
    <property type="match status" value="1"/>
</dbReference>
<proteinExistence type="predicted"/>
<dbReference type="CDD" id="cd00924">
    <property type="entry name" value="Cyt_c_Oxidase_Vb"/>
    <property type="match status" value="1"/>
</dbReference>
<feature type="binding site" evidence="3">
    <location>
        <position position="136"/>
    </location>
    <ligand>
        <name>Zn(2+)</name>
        <dbReference type="ChEBI" id="CHEBI:29105"/>
    </ligand>
</feature>
<organism evidence="4 5">
    <name type="scientific">[Candida] railenensis</name>
    <dbReference type="NCBI Taxonomy" id="45579"/>
    <lineage>
        <taxon>Eukaryota</taxon>
        <taxon>Fungi</taxon>
        <taxon>Dikarya</taxon>
        <taxon>Ascomycota</taxon>
        <taxon>Saccharomycotina</taxon>
        <taxon>Pichiomycetes</taxon>
        <taxon>Debaryomycetaceae</taxon>
        <taxon>Kurtzmaniella</taxon>
    </lineage>
</organism>
<dbReference type="GO" id="GO:0006123">
    <property type="term" value="P:mitochondrial electron transport, cytochrome c to oxygen"/>
    <property type="evidence" value="ECO:0007669"/>
    <property type="project" value="InterPro"/>
</dbReference>
<dbReference type="EMBL" id="CAKXYY010000002">
    <property type="protein sequence ID" value="CAH2351039.1"/>
    <property type="molecule type" value="Genomic_DNA"/>
</dbReference>
<accession>A0A9P0QLW1</accession>
<comment type="caution">
    <text evidence="4">The sequence shown here is derived from an EMBL/GenBank/DDBJ whole genome shotgun (WGS) entry which is preliminary data.</text>
</comment>
<dbReference type="AlphaFoldDB" id="A0A9P0QLW1"/>
<evidence type="ECO:0000256" key="2">
    <source>
        <dbReference type="ARBA" id="ARBA00022833"/>
    </source>
</evidence>
<evidence type="ECO:0000313" key="4">
    <source>
        <dbReference type="EMBL" id="CAH2351039.1"/>
    </source>
</evidence>
<dbReference type="InterPro" id="IPR036972">
    <property type="entry name" value="Cyt_c_oxidase_su5b_sf"/>
</dbReference>
<gene>
    <name evidence="4" type="ORF">CLIB1423_02S10880</name>
</gene>
<keyword evidence="5" id="KW-1185">Reference proteome</keyword>
<dbReference type="OrthoDB" id="10249250at2759"/>
<dbReference type="GO" id="GO:0005740">
    <property type="term" value="C:mitochondrial envelope"/>
    <property type="evidence" value="ECO:0007669"/>
    <property type="project" value="InterPro"/>
</dbReference>
<feature type="binding site" evidence="3">
    <location>
        <position position="139"/>
    </location>
    <ligand>
        <name>Zn(2+)</name>
        <dbReference type="ChEBI" id="CHEBI:29105"/>
    </ligand>
</feature>
<evidence type="ECO:0000256" key="1">
    <source>
        <dbReference type="ARBA" id="ARBA00022723"/>
    </source>
</evidence>